<dbReference type="Proteomes" id="UP000001444">
    <property type="component" value="Chromosome"/>
</dbReference>
<feature type="region of interest" description="Disordered" evidence="1">
    <location>
        <begin position="1"/>
        <end position="24"/>
    </location>
</feature>
<keyword evidence="4" id="KW-1185">Reference proteome</keyword>
<reference evidence="3 4" key="1">
    <citation type="journal article" date="2010" name="Mol. Plant Microbe Interact.">
        <title>Streptomyces scabies 87-22 contains a coronafacic acid-like biosynthetic cluster that contributes to plant-microbe interactions.</title>
        <authorList>
            <person name="Bignell D.R."/>
            <person name="Seipke R.F."/>
            <person name="Huguet-Tapia J.C."/>
            <person name="Chambers A.H."/>
            <person name="Parry R.J."/>
            <person name="Loria R."/>
        </authorList>
    </citation>
    <scope>NUCLEOTIDE SEQUENCE [LARGE SCALE GENOMIC DNA]</scope>
    <source>
        <strain evidence="3 4">87.22</strain>
    </source>
</reference>
<dbReference type="eggNOG" id="COG2508">
    <property type="taxonomic scope" value="Bacteria"/>
</dbReference>
<gene>
    <name evidence="3" type="ordered locus">SCAB_39871</name>
</gene>
<proteinExistence type="predicted"/>
<organism evidence="3 4">
    <name type="scientific">Streptomyces scabiei (strain 87.22)</name>
    <dbReference type="NCBI Taxonomy" id="680198"/>
    <lineage>
        <taxon>Bacteria</taxon>
        <taxon>Bacillati</taxon>
        <taxon>Actinomycetota</taxon>
        <taxon>Actinomycetes</taxon>
        <taxon>Kitasatosporales</taxon>
        <taxon>Streptomycetaceae</taxon>
        <taxon>Streptomyces</taxon>
    </lineage>
</organism>
<feature type="domain" description="PucR C-terminal helix-turn-helix" evidence="2">
    <location>
        <begin position="555"/>
        <end position="611"/>
    </location>
</feature>
<feature type="domain" description="PucR C-terminal helix-turn-helix" evidence="2">
    <location>
        <begin position="666"/>
        <end position="710"/>
    </location>
</feature>
<evidence type="ECO:0000313" key="4">
    <source>
        <dbReference type="Proteomes" id="UP000001444"/>
    </source>
</evidence>
<evidence type="ECO:0000259" key="2">
    <source>
        <dbReference type="Pfam" id="PF13556"/>
    </source>
</evidence>
<dbReference type="PANTHER" id="PTHR33744:SF1">
    <property type="entry name" value="DNA-BINDING TRANSCRIPTIONAL ACTIVATOR ADER"/>
    <property type="match status" value="1"/>
</dbReference>
<dbReference type="AlphaFoldDB" id="C9Z0V3"/>
<feature type="region of interest" description="Disordered" evidence="1">
    <location>
        <begin position="261"/>
        <end position="327"/>
    </location>
</feature>
<dbReference type="STRING" id="680198.SCAB_39871"/>
<name>C9Z0V3_STRSW</name>
<dbReference type="EMBL" id="FN554889">
    <property type="protein sequence ID" value="CBG71066.1"/>
    <property type="molecule type" value="Genomic_DNA"/>
</dbReference>
<accession>C9Z0V3</accession>
<dbReference type="InterPro" id="IPR025736">
    <property type="entry name" value="PucR_C-HTH_dom"/>
</dbReference>
<dbReference type="KEGG" id="scb:SCAB_39871"/>
<protein>
    <recommendedName>
        <fullName evidence="2">PucR C-terminal helix-turn-helix domain-containing protein</fullName>
    </recommendedName>
</protein>
<evidence type="ECO:0000313" key="3">
    <source>
        <dbReference type="EMBL" id="CBG71066.1"/>
    </source>
</evidence>
<dbReference type="InterPro" id="IPR051448">
    <property type="entry name" value="CdaR-like_regulators"/>
</dbReference>
<evidence type="ECO:0000256" key="1">
    <source>
        <dbReference type="SAM" id="MobiDB-lite"/>
    </source>
</evidence>
<feature type="compositionally biased region" description="Polar residues" evidence="1">
    <location>
        <begin position="1"/>
        <end position="11"/>
    </location>
</feature>
<sequence>MCRSSPPSITLPNAHHGGQERTQQVELRVPRTHVRDRGGTAELPTLDHLIDERPLRLRFLQPGHAARYGANRVTEVVARPLADPPHPLGDLSADTPFADGTLFLATLSTPGPTRAHLRALDQLIRLLARRKASGLVIGTPGHELGTLPDAVLTAANRLQLPLLTTSAETAAWGRVNEDLRLRRAELAERQVAHLDGLLNRLPARLADPTAARRIADWLSVALDAEVLVSSARRGVLAAVPDSAPAGLAHAVITGAHGAQYGAHASPHASPYDAATAPQPGAAPAGTMHTRIVPVSPGAPTARTAPTAPSVPSAPSAPSALDTPATLGFPADADEVRLAIASHTPFDSAGTALIRHAAKLLGLCDQARREHQATTETPRAVRHAAFQLLMRGETVLAQVVYTGAAQALLDTDTARVYVVDTGPQEREATLSWCERALAEQAIVSACPGKPRHILILDPVRESDRVETLLKEMIAAREGHLMGQSRLHPLAETAVGYLEALTAVGDAAGTPHRVRLGGSRAKFAPLLPRREAKAWAAALMAPLLDDFPGRGDERKLLLETLPTALGFKHTEAAGGLGVHRNTVTQRLTRAGKILSLDLRGSANDRVLTLLALDILALPDQGTPSDAGAPDRSRAPDFAALTAAAVEDGGPTAWAEERLRPVREDQRGLVETLCVWLESDLSTREAARALGLSEATVRNHTRDAAALLGMDFSTRTVGVTDTDVVTVADIALALHVLLGRPALTQPPRP</sequence>
<feature type="compositionally biased region" description="Low complexity" evidence="1">
    <location>
        <begin position="273"/>
        <end position="286"/>
    </location>
</feature>
<dbReference type="HOGENOM" id="CLU_372509_0_0_11"/>
<dbReference type="Pfam" id="PF13556">
    <property type="entry name" value="HTH_30"/>
    <property type="match status" value="2"/>
</dbReference>
<feature type="compositionally biased region" description="Low complexity" evidence="1">
    <location>
        <begin position="295"/>
        <end position="325"/>
    </location>
</feature>
<dbReference type="Gene3D" id="1.10.10.2840">
    <property type="entry name" value="PucR C-terminal helix-turn-helix domain"/>
    <property type="match status" value="2"/>
</dbReference>
<dbReference type="InterPro" id="IPR042070">
    <property type="entry name" value="PucR_C-HTH_sf"/>
</dbReference>
<dbReference type="PANTHER" id="PTHR33744">
    <property type="entry name" value="CARBOHYDRATE DIACID REGULATOR"/>
    <property type="match status" value="1"/>
</dbReference>